<evidence type="ECO:0000256" key="5">
    <source>
        <dbReference type="SAM" id="MobiDB-lite"/>
    </source>
</evidence>
<dbReference type="AlphaFoldDB" id="A0A8J2IY12"/>
<evidence type="ECO:0000256" key="3">
    <source>
        <dbReference type="ARBA" id="ARBA00044072"/>
    </source>
</evidence>
<comment type="caution">
    <text evidence="6">The sequence shown here is derived from an EMBL/GenBank/DDBJ whole genome shotgun (WGS) entry which is preliminary data.</text>
</comment>
<dbReference type="PANTHER" id="PTHR28052:SF1">
    <property type="entry name" value="UPF0545 PROTEIN C22ORF39"/>
    <property type="match status" value="1"/>
</dbReference>
<comment type="subcellular location">
    <subcellularLocation>
        <location evidence="2">Synaptic cleft</location>
    </subcellularLocation>
</comment>
<accession>A0A8J2IY12</accession>
<feature type="region of interest" description="Disordered" evidence="5">
    <location>
        <begin position="1"/>
        <end position="30"/>
    </location>
</feature>
<evidence type="ECO:0000313" key="7">
    <source>
        <dbReference type="Proteomes" id="UP000708208"/>
    </source>
</evidence>
<evidence type="ECO:0000313" key="6">
    <source>
        <dbReference type="EMBL" id="CAG7631507.1"/>
    </source>
</evidence>
<gene>
    <name evidence="6" type="ORF">AFUS01_LOCUS120</name>
</gene>
<dbReference type="Proteomes" id="UP000708208">
    <property type="component" value="Unassembled WGS sequence"/>
</dbReference>
<comment type="similarity">
    <text evidence="1">Belongs to the UPF0545 family.</text>
</comment>
<evidence type="ECO:0000256" key="4">
    <source>
        <dbReference type="ARBA" id="ARBA00044235"/>
    </source>
</evidence>
<proteinExistence type="inferred from homology"/>
<protein>
    <recommendedName>
        <fullName evidence="3">Synaptic plasticity regulator PANTS</fullName>
    </recommendedName>
    <alternativeName>
        <fullName evidence="4">Plasticity-associated neural transcript short</fullName>
    </alternativeName>
</protein>
<dbReference type="EMBL" id="CAJVCH010000309">
    <property type="protein sequence ID" value="CAG7631507.1"/>
    <property type="molecule type" value="Genomic_DNA"/>
</dbReference>
<name>A0A8J2IY12_9HEXA</name>
<dbReference type="OrthoDB" id="5946508at2759"/>
<sequence length="173" mass="20508">MLGQAECVQQSATEAKDPEQVDPLSNTDKDDPYPYIWMTKPCGFYKEEYKDCKSFKERFNQYFIYGEMQDCAQWNEDYNNCRAWNDAKDKESLEKLVASEKNRVRTRLQNHYRNNVWENRETPPEDWNKELPPEIMKEYEGSYLLAMKNDLENGVNKPLPLNDKESESSCCVM</sequence>
<dbReference type="PANTHER" id="PTHR28052">
    <property type="entry name" value="UPF0545 PROTEIN C22ORF39"/>
    <property type="match status" value="1"/>
</dbReference>
<evidence type="ECO:0000256" key="1">
    <source>
        <dbReference type="ARBA" id="ARBA00006412"/>
    </source>
</evidence>
<dbReference type="GO" id="GO:0043083">
    <property type="term" value="C:synaptic cleft"/>
    <property type="evidence" value="ECO:0007669"/>
    <property type="project" value="UniProtKB-SubCell"/>
</dbReference>
<keyword evidence="7" id="KW-1185">Reference proteome</keyword>
<organism evidence="6 7">
    <name type="scientific">Allacma fusca</name>
    <dbReference type="NCBI Taxonomy" id="39272"/>
    <lineage>
        <taxon>Eukaryota</taxon>
        <taxon>Metazoa</taxon>
        <taxon>Ecdysozoa</taxon>
        <taxon>Arthropoda</taxon>
        <taxon>Hexapoda</taxon>
        <taxon>Collembola</taxon>
        <taxon>Symphypleona</taxon>
        <taxon>Sminthuridae</taxon>
        <taxon>Allacma</taxon>
    </lineage>
</organism>
<dbReference type="Pfam" id="PF11326">
    <property type="entry name" value="PANTS-like"/>
    <property type="match status" value="1"/>
</dbReference>
<reference evidence="6" key="1">
    <citation type="submission" date="2021-06" db="EMBL/GenBank/DDBJ databases">
        <authorList>
            <person name="Hodson N. C."/>
            <person name="Mongue J. A."/>
            <person name="Jaron S. K."/>
        </authorList>
    </citation>
    <scope>NUCLEOTIDE SEQUENCE</scope>
</reference>
<evidence type="ECO:0000256" key="2">
    <source>
        <dbReference type="ARBA" id="ARBA00043942"/>
    </source>
</evidence>
<dbReference type="InterPro" id="IPR021475">
    <property type="entry name" value="Pants/Emi1-like"/>
</dbReference>